<feature type="transmembrane region" description="Helical" evidence="7">
    <location>
        <begin position="227"/>
        <end position="250"/>
    </location>
</feature>
<comment type="subcellular location">
    <subcellularLocation>
        <location evidence="1">Cell membrane</location>
        <topology evidence="1">Multi-pass membrane protein</topology>
    </subcellularLocation>
</comment>
<dbReference type="PANTHER" id="PTHR30250">
    <property type="entry name" value="PST FAMILY PREDICTED COLANIC ACID TRANSPORTER"/>
    <property type="match status" value="1"/>
</dbReference>
<keyword evidence="10" id="KW-1185">Reference proteome</keyword>
<organism evidence="9 10">
    <name type="scientific">Naasia aerilata</name>
    <dbReference type="NCBI Taxonomy" id="1162966"/>
    <lineage>
        <taxon>Bacteria</taxon>
        <taxon>Bacillati</taxon>
        <taxon>Actinomycetota</taxon>
        <taxon>Actinomycetes</taxon>
        <taxon>Micrococcales</taxon>
        <taxon>Microbacteriaceae</taxon>
        <taxon>Naasia</taxon>
    </lineage>
</organism>
<reference evidence="9" key="1">
    <citation type="journal article" date="2014" name="Int. J. Syst. Evol. Microbiol.">
        <title>Complete genome of a new Firmicutes species belonging to the dominant human colonic microbiota ('Ruminococcus bicirculans') reveals two chromosomes and a selective capacity to utilize plant glucans.</title>
        <authorList>
            <consortium name="NISC Comparative Sequencing Program"/>
            <person name="Wegmann U."/>
            <person name="Louis P."/>
            <person name="Goesmann A."/>
            <person name="Henrissat B."/>
            <person name="Duncan S.H."/>
            <person name="Flint H.J."/>
        </authorList>
    </citation>
    <scope>NUCLEOTIDE SEQUENCE</scope>
    <source>
        <strain evidence="9">NBRC 108725</strain>
    </source>
</reference>
<evidence type="ECO:0000256" key="2">
    <source>
        <dbReference type="ARBA" id="ARBA00022475"/>
    </source>
</evidence>
<evidence type="ECO:0000256" key="7">
    <source>
        <dbReference type="SAM" id="Phobius"/>
    </source>
</evidence>
<reference evidence="9" key="3">
    <citation type="submission" date="2023-02" db="EMBL/GenBank/DDBJ databases">
        <authorList>
            <person name="Sun Q."/>
            <person name="Mori K."/>
        </authorList>
    </citation>
    <scope>NUCLEOTIDE SEQUENCE</scope>
    <source>
        <strain evidence="9">NBRC 108725</strain>
    </source>
</reference>
<feature type="transmembrane region" description="Helical" evidence="7">
    <location>
        <begin position="288"/>
        <end position="311"/>
    </location>
</feature>
<dbReference type="EMBL" id="AP027731">
    <property type="protein sequence ID" value="BDZ47752.1"/>
    <property type="molecule type" value="Genomic_DNA"/>
</dbReference>
<evidence type="ECO:0008006" key="11">
    <source>
        <dbReference type="Google" id="ProtNLM"/>
    </source>
</evidence>
<feature type="transmembrane region" description="Helical" evidence="7">
    <location>
        <begin position="323"/>
        <end position="347"/>
    </location>
</feature>
<evidence type="ECO:0000256" key="1">
    <source>
        <dbReference type="ARBA" id="ARBA00004651"/>
    </source>
</evidence>
<evidence type="ECO:0000313" key="9">
    <source>
        <dbReference type="EMBL" id="BDZ47752.1"/>
    </source>
</evidence>
<evidence type="ECO:0000313" key="10">
    <source>
        <dbReference type="Proteomes" id="UP001321498"/>
    </source>
</evidence>
<keyword evidence="4 7" id="KW-1133">Transmembrane helix</keyword>
<gene>
    <name evidence="8" type="ORF">GCM10025866_00490</name>
    <name evidence="9" type="ORF">GCM10025866_36610</name>
</gene>
<protein>
    <recommendedName>
        <fullName evidence="11">O-antigen/teichoic acid export membrane protein</fullName>
    </recommendedName>
</protein>
<feature type="transmembrane region" description="Helical" evidence="7">
    <location>
        <begin position="21"/>
        <end position="44"/>
    </location>
</feature>
<dbReference type="Proteomes" id="UP001321498">
    <property type="component" value="Chromosome"/>
</dbReference>
<feature type="transmembrane region" description="Helical" evidence="7">
    <location>
        <begin position="354"/>
        <end position="374"/>
    </location>
</feature>
<dbReference type="EMBL" id="AP027731">
    <property type="protein sequence ID" value="BDZ44140.1"/>
    <property type="molecule type" value="Genomic_DNA"/>
</dbReference>
<dbReference type="InterPro" id="IPR050833">
    <property type="entry name" value="Poly_Biosynth_Transport"/>
</dbReference>
<accession>A0ABN6XRT6</accession>
<proteinExistence type="predicted"/>
<sequence>MTRRARVRKLASLLSGFSANVLLNSLTAVAVIPVIIAISGPGAWAGVAVGQSAGSIGAVILALGWGFNGPTLVAVAGAVGRAEIVRHSLAARLLVLPLVGGLSLAATLWLAPGDPVVSAGSCLAVLVPGLGFSWFFIGERRSGALLLMDATPRALGAIVGVVLLVLTGVLAAFVVIQVLFAAAGVLASLRTLTRRYPAEARRVDIKGMLADVRAQAFAGLTVATSTVYLALPTLVLALLAPSAIPAYAIADRIARFSLVAVTPMYQWLQSWVPSAAPGEIGRRIRATVLASVLTAIVLAVALFVSGHWIASVLTSGRVALNDLLIGGIAVSVGMSAISRGTGMVALLALERDRAVALSAVLGAVVAVPAMLLLVPPLGAAGAALAVAISEAIVTATQSIVLRGVLRSSRAGRSTMAGPGSAFAEEQLGA</sequence>
<feature type="transmembrane region" description="Helical" evidence="7">
    <location>
        <begin position="380"/>
        <end position="405"/>
    </location>
</feature>
<keyword evidence="2" id="KW-1003">Cell membrane</keyword>
<feature type="transmembrane region" description="Helical" evidence="7">
    <location>
        <begin position="91"/>
        <end position="111"/>
    </location>
</feature>
<feature type="transmembrane region" description="Helical" evidence="7">
    <location>
        <begin position="117"/>
        <end position="137"/>
    </location>
</feature>
<keyword evidence="3 7" id="KW-0812">Transmembrane</keyword>
<feature type="transmembrane region" description="Helical" evidence="7">
    <location>
        <begin position="56"/>
        <end position="79"/>
    </location>
</feature>
<reference evidence="10" key="2">
    <citation type="journal article" date="2019" name="Int. J. Syst. Evol. Microbiol.">
        <title>The Global Catalogue of Microorganisms (GCM) 10K type strain sequencing project: providing services to taxonomists for standard genome sequencing and annotation.</title>
        <authorList>
            <consortium name="The Broad Institute Genomics Platform"/>
            <consortium name="The Broad Institute Genome Sequencing Center for Infectious Disease"/>
            <person name="Wu L."/>
            <person name="Ma J."/>
        </authorList>
    </citation>
    <scope>NUCLEOTIDE SEQUENCE [LARGE SCALE GENOMIC DNA]</scope>
    <source>
        <strain evidence="10">NBRC 108725</strain>
    </source>
</reference>
<evidence type="ECO:0000256" key="6">
    <source>
        <dbReference type="SAM" id="MobiDB-lite"/>
    </source>
</evidence>
<name>A0ABN6XRT6_9MICO</name>
<dbReference type="PANTHER" id="PTHR30250:SF11">
    <property type="entry name" value="O-ANTIGEN TRANSPORTER-RELATED"/>
    <property type="match status" value="1"/>
</dbReference>
<feature type="transmembrane region" description="Helical" evidence="7">
    <location>
        <begin position="158"/>
        <end position="187"/>
    </location>
</feature>
<dbReference type="RefSeq" id="WP_286277606.1">
    <property type="nucleotide sequence ID" value="NZ_AP027731.1"/>
</dbReference>
<evidence type="ECO:0000256" key="5">
    <source>
        <dbReference type="ARBA" id="ARBA00023136"/>
    </source>
</evidence>
<evidence type="ECO:0000256" key="4">
    <source>
        <dbReference type="ARBA" id="ARBA00022989"/>
    </source>
</evidence>
<keyword evidence="5 7" id="KW-0472">Membrane</keyword>
<evidence type="ECO:0000313" key="8">
    <source>
        <dbReference type="EMBL" id="BDZ44140.1"/>
    </source>
</evidence>
<feature type="region of interest" description="Disordered" evidence="6">
    <location>
        <begin position="410"/>
        <end position="429"/>
    </location>
</feature>
<evidence type="ECO:0000256" key="3">
    <source>
        <dbReference type="ARBA" id="ARBA00022692"/>
    </source>
</evidence>